<keyword evidence="5" id="KW-1185">Reference proteome</keyword>
<proteinExistence type="predicted"/>
<dbReference type="InterPro" id="IPR018631">
    <property type="entry name" value="AAA-ATPase-like_dom"/>
</dbReference>
<sequence>MLWLDCLAFLVGCLSNCAFQATSVAWVTSRDLMKKTMTSDVEFDWMISMHDTHVPVASDDDFDDEYDFIFEEKTNHGIHAAGGETAVFCNQPAKRSLPPSDDEISSQGDPKRARRSPSPSSFNTPDTPPSDKTHNLPGFFYDFLALREHPESGYVDKTQCILRFPDTFRCILLRPPRFGKTAFLSTLNQYHDLAEAGRFDQAFQSLVVHDPSLSVPWRRNQHLTLSFCFSKIKVYSMLSDLNEISSEIKSFVVSTVCYFLTKYAEELQISSRDAKELVECDISDMFANLFNLVRASGYTMFVSVDDYDAPALCSLAYIEHLITLESLAYLQGIMRVVDTYLLEPLSEGLDVIPKLFVTGTLSPQSLGFEGLKKLNLVADPNMQLSCGFTTEEAVKFATFFLDQPLNITEMQRTCGLSIFSPSDPLTEPVLHPQEIIHYIQKVARKPIYSESFSLWSSLLEQLPRDSHACDVVTTSGLIDLIAAGSMALPAHETDTIVSWSTLYDLGVLTYDCEGRLRIANDTILTSILQHIDSFFCIHYNNTHGLAFHYTYLYPMEAEEDPPVFLTVLSEVLQGQMHRAFHTYPPVVEPNMHGIFELVMRRADSCSRKDIDSSVLSPPQDIPIVSIRHVCGKLMRISLKTLSLRGLWHAGNLTVDGDDEPSVHALRALHEELVQESEESLKQRPYYSFDEGTTTLVGSFLDTAEPGVPILLAIGGARVLIGGRTEDYTIAETEEDYDLFNLD</sequence>
<dbReference type="Pfam" id="PF09820">
    <property type="entry name" value="AAA-ATPase_like"/>
    <property type="match status" value="1"/>
</dbReference>
<evidence type="ECO:0000313" key="5">
    <source>
        <dbReference type="Proteomes" id="UP001362999"/>
    </source>
</evidence>
<name>A0AAW0CM63_9AGAR</name>
<feature type="domain" description="AAA-ATPase-like" evidence="3">
    <location>
        <begin position="143"/>
        <end position="316"/>
    </location>
</feature>
<keyword evidence="2" id="KW-0732">Signal</keyword>
<dbReference type="Proteomes" id="UP001362999">
    <property type="component" value="Unassembled WGS sequence"/>
</dbReference>
<evidence type="ECO:0000313" key="4">
    <source>
        <dbReference type="EMBL" id="KAK7039542.1"/>
    </source>
</evidence>
<comment type="caution">
    <text evidence="4">The sequence shown here is derived from an EMBL/GenBank/DDBJ whole genome shotgun (WGS) entry which is preliminary data.</text>
</comment>
<gene>
    <name evidence="4" type="ORF">R3P38DRAFT_3261913</name>
</gene>
<feature type="chain" id="PRO_5043586737" evidence="2">
    <location>
        <begin position="16"/>
        <end position="742"/>
    </location>
</feature>
<feature type="signal peptide" evidence="2">
    <location>
        <begin position="1"/>
        <end position="15"/>
    </location>
</feature>
<dbReference type="PANTHER" id="PTHR34825">
    <property type="entry name" value="CONSERVED PROTEIN, WITH A WEAK D-GALACTARATE DEHYDRATASE/ALTRONATE HYDROLASE DOMAIN"/>
    <property type="match status" value="1"/>
</dbReference>
<feature type="region of interest" description="Disordered" evidence="1">
    <location>
        <begin position="91"/>
        <end position="134"/>
    </location>
</feature>
<dbReference type="EMBL" id="JAWWNJ010000016">
    <property type="protein sequence ID" value="KAK7039542.1"/>
    <property type="molecule type" value="Genomic_DNA"/>
</dbReference>
<evidence type="ECO:0000256" key="1">
    <source>
        <dbReference type="SAM" id="MobiDB-lite"/>
    </source>
</evidence>
<reference evidence="4 5" key="1">
    <citation type="journal article" date="2024" name="J Genomics">
        <title>Draft genome sequencing and assembly of Favolaschia claudopus CIRM-BRFM 2984 isolated from oak limbs.</title>
        <authorList>
            <person name="Navarro D."/>
            <person name="Drula E."/>
            <person name="Chaduli D."/>
            <person name="Cazenave R."/>
            <person name="Ahrendt S."/>
            <person name="Wang J."/>
            <person name="Lipzen A."/>
            <person name="Daum C."/>
            <person name="Barry K."/>
            <person name="Grigoriev I.V."/>
            <person name="Favel A."/>
            <person name="Rosso M.N."/>
            <person name="Martin F."/>
        </authorList>
    </citation>
    <scope>NUCLEOTIDE SEQUENCE [LARGE SCALE GENOMIC DNA]</scope>
    <source>
        <strain evidence="4 5">CIRM-BRFM 2984</strain>
    </source>
</reference>
<evidence type="ECO:0000259" key="3">
    <source>
        <dbReference type="Pfam" id="PF09820"/>
    </source>
</evidence>
<evidence type="ECO:0000256" key="2">
    <source>
        <dbReference type="SAM" id="SignalP"/>
    </source>
</evidence>
<accession>A0AAW0CM63</accession>
<protein>
    <submittedName>
        <fullName evidence="4">AAA-ATPase-like domain-containing protein</fullName>
    </submittedName>
</protein>
<dbReference type="PANTHER" id="PTHR34825:SF1">
    <property type="entry name" value="AAA-ATPASE-LIKE DOMAIN-CONTAINING PROTEIN"/>
    <property type="match status" value="1"/>
</dbReference>
<organism evidence="4 5">
    <name type="scientific">Favolaschia claudopus</name>
    <dbReference type="NCBI Taxonomy" id="2862362"/>
    <lineage>
        <taxon>Eukaryota</taxon>
        <taxon>Fungi</taxon>
        <taxon>Dikarya</taxon>
        <taxon>Basidiomycota</taxon>
        <taxon>Agaricomycotina</taxon>
        <taxon>Agaricomycetes</taxon>
        <taxon>Agaricomycetidae</taxon>
        <taxon>Agaricales</taxon>
        <taxon>Marasmiineae</taxon>
        <taxon>Mycenaceae</taxon>
        <taxon>Favolaschia</taxon>
    </lineage>
</organism>
<dbReference type="AlphaFoldDB" id="A0AAW0CM63"/>